<sequence length="50" mass="5843">MGIRGLMSFVEDHSNEFFTDLKLRDTKIVIDGYALFHRLCFSSNLDLRYG</sequence>
<dbReference type="AlphaFoldDB" id="A0A2J8QIU3"/>
<dbReference type="EMBL" id="NBAG03000036">
    <property type="protein sequence ID" value="PNI96131.1"/>
    <property type="molecule type" value="Genomic_DNA"/>
</dbReference>
<organism evidence="2">
    <name type="scientific">Pan troglodytes</name>
    <name type="common">Chimpanzee</name>
    <dbReference type="NCBI Taxonomy" id="9598"/>
    <lineage>
        <taxon>Eukaryota</taxon>
        <taxon>Metazoa</taxon>
        <taxon>Chordata</taxon>
        <taxon>Craniata</taxon>
        <taxon>Vertebrata</taxon>
        <taxon>Euteleostomi</taxon>
        <taxon>Mammalia</taxon>
        <taxon>Eutheria</taxon>
        <taxon>Euarchontoglires</taxon>
        <taxon>Primates</taxon>
        <taxon>Haplorrhini</taxon>
        <taxon>Catarrhini</taxon>
        <taxon>Hominidae</taxon>
        <taxon>Pan</taxon>
    </lineage>
</organism>
<dbReference type="InterPro" id="IPR029060">
    <property type="entry name" value="PIN-like_dom_sf"/>
</dbReference>
<name>A0A2J8QIU3_PANTR</name>
<dbReference type="PANTHER" id="PTHR15665:SF1">
    <property type="entry name" value="PROTEIN ASTEROID HOMOLOG 1"/>
    <property type="match status" value="1"/>
</dbReference>
<dbReference type="PANTHER" id="PTHR15665">
    <property type="entry name" value="ASTEROID PROTEIN"/>
    <property type="match status" value="1"/>
</dbReference>
<comment type="caution">
    <text evidence="2">The sequence shown here is derived from an EMBL/GenBank/DDBJ whole genome shotgun (WGS) entry which is preliminary data.</text>
</comment>
<dbReference type="Gene3D" id="3.40.50.1010">
    <property type="entry name" value="5'-nuclease"/>
    <property type="match status" value="1"/>
</dbReference>
<feature type="non-terminal residue" evidence="2">
    <location>
        <position position="50"/>
    </location>
</feature>
<protein>
    <submittedName>
        <fullName evidence="2">ASTE1 isoform 6</fullName>
    </submittedName>
</protein>
<reference evidence="2" key="1">
    <citation type="submission" date="2017-12" db="EMBL/GenBank/DDBJ databases">
        <title>High-resolution comparative analysis of great ape genomes.</title>
        <authorList>
            <person name="Pollen A."/>
            <person name="Hastie A."/>
            <person name="Hormozdiari F."/>
            <person name="Dougherty M."/>
            <person name="Liu R."/>
            <person name="Chaisson M."/>
            <person name="Hoppe E."/>
            <person name="Hill C."/>
            <person name="Pang A."/>
            <person name="Hillier L."/>
            <person name="Baker C."/>
            <person name="Armstrong J."/>
            <person name="Shendure J."/>
            <person name="Paten B."/>
            <person name="Wilson R."/>
            <person name="Chao H."/>
            <person name="Schneider V."/>
            <person name="Ventura M."/>
            <person name="Kronenberg Z."/>
            <person name="Murali S."/>
            <person name="Gordon D."/>
            <person name="Cantsilieris S."/>
            <person name="Munson K."/>
            <person name="Nelson B."/>
            <person name="Raja A."/>
            <person name="Underwood J."/>
            <person name="Diekhans M."/>
            <person name="Fiddes I."/>
            <person name="Haussler D."/>
            <person name="Eichler E."/>
        </authorList>
    </citation>
    <scope>NUCLEOTIDE SEQUENCE [LARGE SCALE GENOMIC DNA]</scope>
    <source>
        <strain evidence="2">Yerkes chimp pedigree #C0471</strain>
    </source>
</reference>
<evidence type="ECO:0000256" key="1">
    <source>
        <dbReference type="ARBA" id="ARBA00007398"/>
    </source>
</evidence>
<dbReference type="SUPFAM" id="SSF88723">
    <property type="entry name" value="PIN domain-like"/>
    <property type="match status" value="1"/>
</dbReference>
<accession>A0A2J8QIU3</accession>
<evidence type="ECO:0000313" key="2">
    <source>
        <dbReference type="EMBL" id="PNI96131.1"/>
    </source>
</evidence>
<proteinExistence type="inferred from homology"/>
<gene>
    <name evidence="2" type="ORF">CK820_G0029976</name>
</gene>
<dbReference type="InterPro" id="IPR026832">
    <property type="entry name" value="Asteroid"/>
</dbReference>
<comment type="similarity">
    <text evidence="1">Belongs to the asteroid family.</text>
</comment>